<comment type="similarity">
    <text evidence="2 10">Belongs to the D-alanine--D-alanine ligase family.</text>
</comment>
<proteinExistence type="inferred from homology"/>
<dbReference type="HAMAP" id="MF_00047">
    <property type="entry name" value="Dala_Dala_lig"/>
    <property type="match status" value="1"/>
</dbReference>
<keyword evidence="4 10" id="KW-0436">Ligase</keyword>
<keyword evidence="5 13" id="KW-0547">Nucleotide-binding</keyword>
<evidence type="ECO:0000256" key="6">
    <source>
        <dbReference type="ARBA" id="ARBA00022840"/>
    </source>
</evidence>
<gene>
    <name evidence="10" type="primary">ddl</name>
    <name evidence="15" type="ORF">PIG85_10500</name>
</gene>
<dbReference type="InterPro" id="IPR016185">
    <property type="entry name" value="PreATP-grasp_dom_sf"/>
</dbReference>
<comment type="function">
    <text evidence="10">Cell wall formation.</text>
</comment>
<dbReference type="Gene3D" id="3.40.50.20">
    <property type="match status" value="1"/>
</dbReference>
<dbReference type="Proteomes" id="UP001211044">
    <property type="component" value="Chromosome"/>
</dbReference>
<evidence type="ECO:0000313" key="16">
    <source>
        <dbReference type="Proteomes" id="UP001211044"/>
    </source>
</evidence>
<feature type="active site" evidence="11">
    <location>
        <position position="298"/>
    </location>
</feature>
<dbReference type="GO" id="GO:0005524">
    <property type="term" value="F:ATP binding"/>
    <property type="evidence" value="ECO:0007669"/>
    <property type="project" value="UniProtKB-UniRule"/>
</dbReference>
<keyword evidence="3 10" id="KW-0963">Cytoplasm</keyword>
<dbReference type="RefSeq" id="WP_004807844.1">
    <property type="nucleotide sequence ID" value="NZ_CP116394.1"/>
</dbReference>
<keyword evidence="7 10" id="KW-0133">Cell shape</keyword>
<evidence type="ECO:0000256" key="13">
    <source>
        <dbReference type="PROSITE-ProRule" id="PRU00409"/>
    </source>
</evidence>
<dbReference type="InterPro" id="IPR011127">
    <property type="entry name" value="Dala_Dala_lig_N"/>
</dbReference>
<evidence type="ECO:0000256" key="8">
    <source>
        <dbReference type="ARBA" id="ARBA00022984"/>
    </source>
</evidence>
<dbReference type="GO" id="GO:0005737">
    <property type="term" value="C:cytoplasm"/>
    <property type="evidence" value="ECO:0007669"/>
    <property type="project" value="UniProtKB-SubCell"/>
</dbReference>
<comment type="subcellular location">
    <subcellularLocation>
        <location evidence="1 10">Cytoplasm</location>
    </subcellularLocation>
</comment>
<dbReference type="Gene3D" id="3.30.470.20">
    <property type="entry name" value="ATP-grasp fold, B domain"/>
    <property type="match status" value="1"/>
</dbReference>
<dbReference type="GO" id="GO:0046872">
    <property type="term" value="F:metal ion binding"/>
    <property type="evidence" value="ECO:0007669"/>
    <property type="project" value="UniProtKB-KW"/>
</dbReference>
<dbReference type="GO" id="GO:0008716">
    <property type="term" value="F:D-alanine-D-alanine ligase activity"/>
    <property type="evidence" value="ECO:0007669"/>
    <property type="project" value="UniProtKB-UniRule"/>
</dbReference>
<evidence type="ECO:0000256" key="12">
    <source>
        <dbReference type="PIRSR" id="PIRSR039102-3"/>
    </source>
</evidence>
<feature type="binding site" evidence="12">
    <location>
        <position position="289"/>
    </location>
    <ligand>
        <name>Mg(2+)</name>
        <dbReference type="ChEBI" id="CHEBI:18420"/>
        <label>2</label>
    </ligand>
</feature>
<dbReference type="NCBIfam" id="NF002378">
    <property type="entry name" value="PRK01372.1"/>
    <property type="match status" value="1"/>
</dbReference>
<dbReference type="EC" id="6.3.2.4" evidence="10"/>
<keyword evidence="12" id="KW-0479">Metal-binding</keyword>
<dbReference type="PANTHER" id="PTHR23132:SF23">
    <property type="entry name" value="D-ALANINE--D-ALANINE LIGASE B"/>
    <property type="match status" value="1"/>
</dbReference>
<name>A0AB38XNX0_9ACTO</name>
<dbReference type="InterPro" id="IPR005905">
    <property type="entry name" value="D_ala_D_ala"/>
</dbReference>
<dbReference type="InterPro" id="IPR011761">
    <property type="entry name" value="ATP-grasp"/>
</dbReference>
<dbReference type="Pfam" id="PF01820">
    <property type="entry name" value="Dala_Dala_lig_N"/>
    <property type="match status" value="1"/>
</dbReference>
<comment type="catalytic activity">
    <reaction evidence="10">
        <text>2 D-alanine + ATP = D-alanyl-D-alanine + ADP + phosphate + H(+)</text>
        <dbReference type="Rhea" id="RHEA:11224"/>
        <dbReference type="ChEBI" id="CHEBI:15378"/>
        <dbReference type="ChEBI" id="CHEBI:30616"/>
        <dbReference type="ChEBI" id="CHEBI:43474"/>
        <dbReference type="ChEBI" id="CHEBI:57416"/>
        <dbReference type="ChEBI" id="CHEBI:57822"/>
        <dbReference type="ChEBI" id="CHEBI:456216"/>
        <dbReference type="EC" id="6.3.2.4"/>
    </reaction>
</comment>
<dbReference type="AlphaFoldDB" id="A0AB38XNX0"/>
<dbReference type="InterPro" id="IPR013815">
    <property type="entry name" value="ATP_grasp_subdomain_1"/>
</dbReference>
<reference evidence="15" key="1">
    <citation type="submission" date="2023-01" db="EMBL/GenBank/DDBJ databases">
        <title>Comparative Genomic Analysis of the Clinically-Derived Winkia Strain NY0527 Provides Evidence into the Taxonomic Reassignment of Winkia neuii and Characterizes Their Virulence Traits.</title>
        <authorList>
            <person name="Cai X."/>
            <person name="Peng Y."/>
            <person name="Li M."/>
            <person name="Qiu Y."/>
            <person name="Wang Y."/>
            <person name="Xu L."/>
            <person name="Hou Q."/>
        </authorList>
    </citation>
    <scope>NUCLEOTIDE SEQUENCE</scope>
    <source>
        <strain evidence="15">NY0527</strain>
    </source>
</reference>
<dbReference type="Gene3D" id="3.30.1490.20">
    <property type="entry name" value="ATP-grasp fold, A domain"/>
    <property type="match status" value="1"/>
</dbReference>
<evidence type="ECO:0000256" key="3">
    <source>
        <dbReference type="ARBA" id="ARBA00022490"/>
    </source>
</evidence>
<feature type="domain" description="ATP-grasp" evidence="14">
    <location>
        <begin position="113"/>
        <end position="321"/>
    </location>
</feature>
<sequence>MANEEQAPMPQELPRSVAVVAGGITQERDVSLASGTRVTNRLVRAGFDAHLVEFGPHLLENLNRMQPDVVFPLVHGSFGEDGTLQALLKLAGFPFVGSGPQACKLSSAKPVAKSVVAKNGLTTPPAVSLPQEVFRQLDSDQILDLLENKLGLPMMVKPASGGSALGVTYVNDRADLARAMISAFSYDEEVLVEQYVSGRELAVSIIDSEDGPVALPVVEIMPEDGRYDYDARYEVGRSAFSVPAELDQKALEAVHDLALGCHRVLELSHLSRIDVILDEQGTPWFIDANVAPGMTDTSLFPQAAEAAEGSSFQQILQDLVIRAYQQGSREVTDVAD</sequence>
<dbReference type="NCBIfam" id="TIGR01205">
    <property type="entry name" value="D_ala_D_alaTIGR"/>
    <property type="match status" value="1"/>
</dbReference>
<protein>
    <recommendedName>
        <fullName evidence="10">D-alanine--D-alanine ligase</fullName>
        <ecNumber evidence="10">6.3.2.4</ecNumber>
    </recommendedName>
    <alternativeName>
        <fullName evidence="10">D-Ala-D-Ala ligase</fullName>
    </alternativeName>
    <alternativeName>
        <fullName evidence="10">D-alanylalanine synthetase</fullName>
    </alternativeName>
</protein>
<evidence type="ECO:0000256" key="11">
    <source>
        <dbReference type="PIRSR" id="PIRSR039102-1"/>
    </source>
</evidence>
<evidence type="ECO:0000256" key="7">
    <source>
        <dbReference type="ARBA" id="ARBA00022960"/>
    </source>
</evidence>
<evidence type="ECO:0000259" key="14">
    <source>
        <dbReference type="PROSITE" id="PS50975"/>
    </source>
</evidence>
<evidence type="ECO:0000256" key="9">
    <source>
        <dbReference type="ARBA" id="ARBA00023316"/>
    </source>
</evidence>
<comment type="pathway">
    <text evidence="10">Cell wall biogenesis; peptidoglycan biosynthesis.</text>
</comment>
<keyword evidence="9 10" id="KW-0961">Cell wall biogenesis/degradation</keyword>
<dbReference type="InterPro" id="IPR011095">
    <property type="entry name" value="Dala_Dala_lig_C"/>
</dbReference>
<dbReference type="PROSITE" id="PS00843">
    <property type="entry name" value="DALA_DALA_LIGASE_1"/>
    <property type="match status" value="1"/>
</dbReference>
<keyword evidence="6 13" id="KW-0067">ATP-binding</keyword>
<feature type="active site" evidence="11">
    <location>
        <position position="163"/>
    </location>
</feature>
<feature type="binding site" evidence="12">
    <location>
        <position position="274"/>
    </location>
    <ligand>
        <name>Mg(2+)</name>
        <dbReference type="ChEBI" id="CHEBI:18420"/>
        <label>1</label>
    </ligand>
</feature>
<dbReference type="SUPFAM" id="SSF56059">
    <property type="entry name" value="Glutathione synthetase ATP-binding domain-like"/>
    <property type="match status" value="1"/>
</dbReference>
<evidence type="ECO:0000256" key="5">
    <source>
        <dbReference type="ARBA" id="ARBA00022741"/>
    </source>
</evidence>
<evidence type="ECO:0000256" key="1">
    <source>
        <dbReference type="ARBA" id="ARBA00004496"/>
    </source>
</evidence>
<dbReference type="GO" id="GO:0071555">
    <property type="term" value="P:cell wall organization"/>
    <property type="evidence" value="ECO:0007669"/>
    <property type="project" value="UniProtKB-KW"/>
</dbReference>
<evidence type="ECO:0000256" key="2">
    <source>
        <dbReference type="ARBA" id="ARBA00010871"/>
    </source>
</evidence>
<keyword evidence="12" id="KW-0464">Manganese</keyword>
<keyword evidence="12" id="KW-0460">Magnesium</keyword>
<dbReference type="Pfam" id="PF07478">
    <property type="entry name" value="Dala_Dala_lig_C"/>
    <property type="match status" value="1"/>
</dbReference>
<dbReference type="PIRSF" id="PIRSF039102">
    <property type="entry name" value="Ddl/VanB"/>
    <property type="match status" value="1"/>
</dbReference>
<accession>A0AB38XNX0</accession>
<keyword evidence="8 10" id="KW-0573">Peptidoglycan synthesis</keyword>
<dbReference type="GO" id="GO:0008360">
    <property type="term" value="P:regulation of cell shape"/>
    <property type="evidence" value="ECO:0007669"/>
    <property type="project" value="UniProtKB-KW"/>
</dbReference>
<dbReference type="InterPro" id="IPR000291">
    <property type="entry name" value="D-Ala_lig_Van_CS"/>
</dbReference>
<dbReference type="EMBL" id="CP116394">
    <property type="protein sequence ID" value="WCE46057.1"/>
    <property type="molecule type" value="Genomic_DNA"/>
</dbReference>
<organism evidence="15 16">
    <name type="scientific">Winkia neuii subsp. anitrata</name>
    <dbReference type="NCBI Taxonomy" id="29318"/>
    <lineage>
        <taxon>Bacteria</taxon>
        <taxon>Bacillati</taxon>
        <taxon>Actinomycetota</taxon>
        <taxon>Actinomycetes</taxon>
        <taxon>Actinomycetales</taxon>
        <taxon>Actinomycetaceae</taxon>
        <taxon>Winkia</taxon>
    </lineage>
</organism>
<comment type="cofactor">
    <cofactor evidence="12">
        <name>Mg(2+)</name>
        <dbReference type="ChEBI" id="CHEBI:18420"/>
    </cofactor>
    <cofactor evidence="12">
        <name>Mn(2+)</name>
        <dbReference type="ChEBI" id="CHEBI:29035"/>
    </cofactor>
    <text evidence="12">Binds 2 magnesium or manganese ions per subunit.</text>
</comment>
<dbReference type="KEGG" id="wne:PIG85_10500"/>
<dbReference type="PROSITE" id="PS50975">
    <property type="entry name" value="ATP_GRASP"/>
    <property type="match status" value="1"/>
</dbReference>
<evidence type="ECO:0000256" key="4">
    <source>
        <dbReference type="ARBA" id="ARBA00022598"/>
    </source>
</evidence>
<dbReference type="GO" id="GO:0009252">
    <property type="term" value="P:peptidoglycan biosynthetic process"/>
    <property type="evidence" value="ECO:0007669"/>
    <property type="project" value="UniProtKB-UniRule"/>
</dbReference>
<dbReference type="SUPFAM" id="SSF52440">
    <property type="entry name" value="PreATP-grasp domain"/>
    <property type="match status" value="1"/>
</dbReference>
<dbReference type="PANTHER" id="PTHR23132">
    <property type="entry name" value="D-ALANINE--D-ALANINE LIGASE"/>
    <property type="match status" value="1"/>
</dbReference>
<evidence type="ECO:0000256" key="10">
    <source>
        <dbReference type="HAMAP-Rule" id="MF_00047"/>
    </source>
</evidence>
<feature type="active site" evidence="11">
    <location>
        <position position="27"/>
    </location>
</feature>
<evidence type="ECO:0000313" key="15">
    <source>
        <dbReference type="EMBL" id="WCE46057.1"/>
    </source>
</evidence>